<evidence type="ECO:0000313" key="9">
    <source>
        <dbReference type="Proteomes" id="UP000268857"/>
    </source>
</evidence>
<keyword evidence="4 6" id="KW-0802">TPR repeat</keyword>
<feature type="repeat" description="TPR" evidence="6">
    <location>
        <begin position="356"/>
        <end position="389"/>
    </location>
</feature>
<dbReference type="SMART" id="SM00028">
    <property type="entry name" value="TPR"/>
    <property type="match status" value="5"/>
</dbReference>
<accession>A0A3S0ZPC8</accession>
<evidence type="ECO:0000313" key="8">
    <source>
        <dbReference type="EMBL" id="RUR74598.1"/>
    </source>
</evidence>
<evidence type="ECO:0000256" key="6">
    <source>
        <dbReference type="PROSITE-ProRule" id="PRU00339"/>
    </source>
</evidence>
<dbReference type="InterPro" id="IPR051476">
    <property type="entry name" value="Bac_ResReg_Asp_Phosphatase"/>
</dbReference>
<evidence type="ECO:0000256" key="3">
    <source>
        <dbReference type="ARBA" id="ARBA00022737"/>
    </source>
</evidence>
<evidence type="ECO:0000256" key="1">
    <source>
        <dbReference type="ARBA" id="ARBA00004496"/>
    </source>
</evidence>
<dbReference type="AlphaFoldDB" id="A0A3S0ZPC8"/>
<evidence type="ECO:0000256" key="2">
    <source>
        <dbReference type="ARBA" id="ARBA00022490"/>
    </source>
</evidence>
<gene>
    <name evidence="8" type="ORF">PCC6912_51150</name>
</gene>
<dbReference type="InterPro" id="IPR019734">
    <property type="entry name" value="TPR_rpt"/>
</dbReference>
<dbReference type="EMBL" id="RSCJ01000028">
    <property type="protein sequence ID" value="RUR74598.1"/>
    <property type="molecule type" value="Genomic_DNA"/>
</dbReference>
<evidence type="ECO:0000256" key="7">
    <source>
        <dbReference type="SAM" id="SignalP"/>
    </source>
</evidence>
<evidence type="ECO:0000256" key="4">
    <source>
        <dbReference type="ARBA" id="ARBA00022803"/>
    </source>
</evidence>
<name>A0A3S0ZPC8_CHLFR</name>
<dbReference type="SUPFAM" id="SSF48452">
    <property type="entry name" value="TPR-like"/>
    <property type="match status" value="2"/>
</dbReference>
<dbReference type="OrthoDB" id="419844at2"/>
<comment type="subcellular location">
    <subcellularLocation>
        <location evidence="1">Cytoplasm</location>
    </subcellularLocation>
</comment>
<keyword evidence="9" id="KW-1185">Reference proteome</keyword>
<keyword evidence="2" id="KW-0963">Cytoplasm</keyword>
<reference evidence="8 9" key="1">
    <citation type="journal article" date="2019" name="Genome Biol. Evol.">
        <title>Day and night: Metabolic profiles and evolutionary relationships of six axenic non-marine cyanobacteria.</title>
        <authorList>
            <person name="Will S.E."/>
            <person name="Henke P."/>
            <person name="Boedeker C."/>
            <person name="Huang S."/>
            <person name="Brinkmann H."/>
            <person name="Rohde M."/>
            <person name="Jarek M."/>
            <person name="Friedl T."/>
            <person name="Seufert S."/>
            <person name="Schumacher M."/>
            <person name="Overmann J."/>
            <person name="Neumann-Schaal M."/>
            <person name="Petersen J."/>
        </authorList>
    </citation>
    <scope>NUCLEOTIDE SEQUENCE [LARGE SCALE GENOMIC DNA]</scope>
    <source>
        <strain evidence="8 9">PCC 6912</strain>
    </source>
</reference>
<dbReference type="PROSITE" id="PS50005">
    <property type="entry name" value="TPR"/>
    <property type="match status" value="1"/>
</dbReference>
<dbReference type="PANTHER" id="PTHR46630:SF1">
    <property type="entry name" value="TETRATRICOPEPTIDE REPEAT PROTEIN 29"/>
    <property type="match status" value="1"/>
</dbReference>
<feature type="signal peptide" evidence="7">
    <location>
        <begin position="1"/>
        <end position="25"/>
    </location>
</feature>
<dbReference type="InterPro" id="IPR011990">
    <property type="entry name" value="TPR-like_helical_dom_sf"/>
</dbReference>
<dbReference type="RefSeq" id="WP_016875806.1">
    <property type="nucleotide sequence ID" value="NZ_AJLN01000097.1"/>
</dbReference>
<organism evidence="8 9">
    <name type="scientific">Chlorogloeopsis fritschii PCC 6912</name>
    <dbReference type="NCBI Taxonomy" id="211165"/>
    <lineage>
        <taxon>Bacteria</taxon>
        <taxon>Bacillati</taxon>
        <taxon>Cyanobacteriota</taxon>
        <taxon>Cyanophyceae</taxon>
        <taxon>Nostocales</taxon>
        <taxon>Chlorogloeopsidaceae</taxon>
        <taxon>Chlorogloeopsis</taxon>
    </lineage>
</organism>
<keyword evidence="3" id="KW-0677">Repeat</keyword>
<evidence type="ECO:0000256" key="5">
    <source>
        <dbReference type="ARBA" id="ARBA00038253"/>
    </source>
</evidence>
<keyword evidence="7" id="KW-0732">Signal</keyword>
<dbReference type="GO" id="GO:0005737">
    <property type="term" value="C:cytoplasm"/>
    <property type="evidence" value="ECO:0007669"/>
    <property type="project" value="UniProtKB-SubCell"/>
</dbReference>
<dbReference type="Gene3D" id="1.25.40.10">
    <property type="entry name" value="Tetratricopeptide repeat domain"/>
    <property type="match status" value="2"/>
</dbReference>
<sequence>MLRHLSKIITATTTFLLLCNSVALAKTEKSQSPDRFPPSPLEINTVDPLLPLKPEKQPLSAQERQQLEAALDKLNQQAAAKLQAGDTQGAFDTWNRELRLRRYLGALQEVQALGRVGAIAYQKNERPQVQYITQRLQAIQQQAQSQKPPELELLQALGQAYQQVRSPQRAVEVYNQILGIVRQQQNAAKEVETLLTIGNLHLDWFDYPKAAATYEELLKLAAVRGDTTSQLTYLQQLAYIYEQGKQPQQAIKIRNQLVQIYQNQNTFTQIPALKQAIGSDYESLARENPNLLREAFNNYQEAYTTAWQLQQYVRAGEALQKLIALYRSQGQIEEALQASQILIQSQQLASNFYGLMNAYDLIGQIYLERKNYPQALTAFHKGLEVAQQLKHEENYFSEQIKKVYGQMPQ</sequence>
<evidence type="ECO:0008006" key="10">
    <source>
        <dbReference type="Google" id="ProtNLM"/>
    </source>
</evidence>
<dbReference type="STRING" id="211165.GCA_000317285_03637"/>
<comment type="caution">
    <text evidence="8">The sequence shown here is derived from an EMBL/GenBank/DDBJ whole genome shotgun (WGS) entry which is preliminary data.</text>
</comment>
<feature type="chain" id="PRO_5018525586" description="MalT-like TPR region domain-containing protein" evidence="7">
    <location>
        <begin position="26"/>
        <end position="409"/>
    </location>
</feature>
<dbReference type="PANTHER" id="PTHR46630">
    <property type="entry name" value="TETRATRICOPEPTIDE REPEAT PROTEIN 29"/>
    <property type="match status" value="1"/>
</dbReference>
<comment type="similarity">
    <text evidence="5">Belongs to the Rap family.</text>
</comment>
<protein>
    <recommendedName>
        <fullName evidence="10">MalT-like TPR region domain-containing protein</fullName>
    </recommendedName>
</protein>
<dbReference type="Proteomes" id="UP000268857">
    <property type="component" value="Unassembled WGS sequence"/>
</dbReference>
<proteinExistence type="inferred from homology"/>